<protein>
    <submittedName>
        <fullName evidence="1">Uncharacterized protein</fullName>
    </submittedName>
</protein>
<dbReference type="EMBL" id="CP144692">
    <property type="protein sequence ID" value="WVY96593.1"/>
    <property type="molecule type" value="Genomic_DNA"/>
</dbReference>
<evidence type="ECO:0000313" key="2">
    <source>
        <dbReference type="Proteomes" id="UP001374535"/>
    </source>
</evidence>
<evidence type="ECO:0000313" key="1">
    <source>
        <dbReference type="EMBL" id="WVY96593.1"/>
    </source>
</evidence>
<sequence>MRWMMEHLMVGTLREQGLEQEIDTCHKEGDLVEEASLWQGWDQHHKPSHRALHPNTSFASSVISDSTFLGCQGTHKLHSTLQGTLAHSIDQQDHTDYNLAVILDSILLLPFRPQRNYIHLNAKYQSCLNCFSALSPSTLCAMHWQQKLHSRPLHLNCS</sequence>
<gene>
    <name evidence="1" type="ORF">V8G54_028744</name>
</gene>
<reference evidence="1 2" key="1">
    <citation type="journal article" date="2023" name="Life. Sci Alliance">
        <title>Evolutionary insights into 3D genome organization and epigenetic landscape of Vigna mungo.</title>
        <authorList>
            <person name="Junaid A."/>
            <person name="Singh B."/>
            <person name="Bhatia S."/>
        </authorList>
    </citation>
    <scope>NUCLEOTIDE SEQUENCE [LARGE SCALE GENOMIC DNA]</scope>
    <source>
        <strain evidence="1">Urdbean</strain>
    </source>
</reference>
<proteinExistence type="predicted"/>
<accession>A0AAQ3MTC7</accession>
<dbReference type="Proteomes" id="UP001374535">
    <property type="component" value="Chromosome 9"/>
</dbReference>
<keyword evidence="2" id="KW-1185">Reference proteome</keyword>
<organism evidence="1 2">
    <name type="scientific">Vigna mungo</name>
    <name type="common">Black gram</name>
    <name type="synonym">Phaseolus mungo</name>
    <dbReference type="NCBI Taxonomy" id="3915"/>
    <lineage>
        <taxon>Eukaryota</taxon>
        <taxon>Viridiplantae</taxon>
        <taxon>Streptophyta</taxon>
        <taxon>Embryophyta</taxon>
        <taxon>Tracheophyta</taxon>
        <taxon>Spermatophyta</taxon>
        <taxon>Magnoliopsida</taxon>
        <taxon>eudicotyledons</taxon>
        <taxon>Gunneridae</taxon>
        <taxon>Pentapetalae</taxon>
        <taxon>rosids</taxon>
        <taxon>fabids</taxon>
        <taxon>Fabales</taxon>
        <taxon>Fabaceae</taxon>
        <taxon>Papilionoideae</taxon>
        <taxon>50 kb inversion clade</taxon>
        <taxon>NPAAA clade</taxon>
        <taxon>indigoferoid/millettioid clade</taxon>
        <taxon>Phaseoleae</taxon>
        <taxon>Vigna</taxon>
    </lineage>
</organism>
<name>A0AAQ3MTC7_VIGMU</name>
<dbReference type="AlphaFoldDB" id="A0AAQ3MTC7"/>